<keyword evidence="4" id="KW-0812">Transmembrane</keyword>
<evidence type="ECO:0000256" key="1">
    <source>
        <dbReference type="ARBA" id="ARBA00004141"/>
    </source>
</evidence>
<dbReference type="Proteomes" id="UP000661025">
    <property type="component" value="Unassembled WGS sequence"/>
</dbReference>
<organism evidence="9 10">
    <name type="scientific">Streptomyces caniscabiei</name>
    <dbReference type="NCBI Taxonomy" id="2746961"/>
    <lineage>
        <taxon>Bacteria</taxon>
        <taxon>Bacillati</taxon>
        <taxon>Actinomycetota</taxon>
        <taxon>Actinomycetes</taxon>
        <taxon>Kitasatosporales</taxon>
        <taxon>Streptomycetaceae</taxon>
        <taxon>Streptomyces</taxon>
    </lineage>
</organism>
<comment type="caution">
    <text evidence="9">The sequence shown here is derived from an EMBL/GenBank/DDBJ whole genome shotgun (WGS) entry which is preliminary data.</text>
</comment>
<evidence type="ECO:0000256" key="3">
    <source>
        <dbReference type="ARBA" id="ARBA00022679"/>
    </source>
</evidence>
<sequence length="491" mass="52461">MQGVHPHVTAERTESTVPSSGGQQREFGGASVSVAPPRETVGGLTFPAGRRPVARPPSGLPLLAADGGAALLAVLALTGDTTPGRPLMAAALALAVAWLNARARLYRPPAVPAVLDELPAVCGRIVLGWCVLGAGVAAHSPDHALTAHELALGCALQSAAACVGRGTVHWHRRRALLRRPGAALVVGPVTTAQRVAAAFLRHPGCGIRPVGVVSEQGGQGEGLPVLTTAEEVRRAALQNGVRAVLVVGSRTERAPLLRSLEDGGCALWEVDAESPSYDRDGSTELLAGFACRRLELTRSHESVGKRLVDVVVSGALLLLVSPLLLMCAVALRLSDGPGVVFRQERIGRDGLPFTLLKFRTHRPVDAHEAATRWSVANEQEMGWFCRFLRRTSLDELLQLWNVLRGDMSLVGPRPERPYFVAKFGQTYPGYAARHRMRTGITGLAQVTGLRGDTSIEDRARFDNAYIDNWSLWQDFCILVRTAAALVRPTGS</sequence>
<gene>
    <name evidence="9" type="ORF">IHE70_08590</name>
</gene>
<dbReference type="PANTHER" id="PTHR30576:SF0">
    <property type="entry name" value="UNDECAPRENYL-PHOSPHATE N-ACETYLGALACTOSAMINYL 1-PHOSPHATE TRANSFERASE-RELATED"/>
    <property type="match status" value="1"/>
</dbReference>
<dbReference type="EMBL" id="JACYXT010000003">
    <property type="protein sequence ID" value="MBD9723301.1"/>
    <property type="molecule type" value="Genomic_DNA"/>
</dbReference>
<dbReference type="PANTHER" id="PTHR30576">
    <property type="entry name" value="COLANIC BIOSYNTHESIS UDP-GLUCOSE LIPID CARRIER TRANSFERASE"/>
    <property type="match status" value="1"/>
</dbReference>
<accession>A0A927KZK9</accession>
<dbReference type="InterPro" id="IPR003362">
    <property type="entry name" value="Bact_transf"/>
</dbReference>
<comment type="similarity">
    <text evidence="2">Belongs to the bacterial sugar transferase family.</text>
</comment>
<comment type="subcellular location">
    <subcellularLocation>
        <location evidence="1">Membrane</location>
        <topology evidence="1">Multi-pass membrane protein</topology>
    </subcellularLocation>
</comment>
<keyword evidence="3" id="KW-0808">Transferase</keyword>
<dbReference type="AlphaFoldDB" id="A0A927KZK9"/>
<evidence type="ECO:0000313" key="10">
    <source>
        <dbReference type="Proteomes" id="UP000661025"/>
    </source>
</evidence>
<name>A0A927KZK9_9ACTN</name>
<evidence type="ECO:0000256" key="4">
    <source>
        <dbReference type="ARBA" id="ARBA00022692"/>
    </source>
</evidence>
<evidence type="ECO:0000313" key="9">
    <source>
        <dbReference type="EMBL" id="MBD9723301.1"/>
    </source>
</evidence>
<protein>
    <submittedName>
        <fullName evidence="9">Exopolysaccharide biosynthesis polyprenyl glycosylphosphotransferase</fullName>
    </submittedName>
</protein>
<evidence type="ECO:0000256" key="2">
    <source>
        <dbReference type="ARBA" id="ARBA00006464"/>
    </source>
</evidence>
<keyword evidence="5" id="KW-1133">Transmembrane helix</keyword>
<keyword evidence="6" id="KW-0472">Membrane</keyword>
<dbReference type="Pfam" id="PF02397">
    <property type="entry name" value="Bac_transf"/>
    <property type="match status" value="1"/>
</dbReference>
<feature type="domain" description="Bacterial sugar transferase" evidence="8">
    <location>
        <begin position="305"/>
        <end position="486"/>
    </location>
</feature>
<proteinExistence type="inferred from homology"/>
<feature type="region of interest" description="Disordered" evidence="7">
    <location>
        <begin position="1"/>
        <end position="34"/>
    </location>
</feature>
<evidence type="ECO:0000256" key="6">
    <source>
        <dbReference type="ARBA" id="ARBA00023136"/>
    </source>
</evidence>
<dbReference type="InterPro" id="IPR017475">
    <property type="entry name" value="EPS_sugar_tfrase"/>
</dbReference>
<evidence type="ECO:0000259" key="8">
    <source>
        <dbReference type="Pfam" id="PF02397"/>
    </source>
</evidence>
<dbReference type="NCBIfam" id="TIGR03025">
    <property type="entry name" value="EPS_sugtrans"/>
    <property type="match status" value="1"/>
</dbReference>
<reference evidence="9" key="1">
    <citation type="submission" date="2020-09" db="EMBL/GenBank/DDBJ databases">
        <title>Streptomyces canutascabiei sp. nov., which causes potato common scab and is distributed across the world.</title>
        <authorList>
            <person name="Nguyen H.P."/>
            <person name="Weisberg A.J."/>
            <person name="Chang J.H."/>
            <person name="Clarke C.R."/>
        </authorList>
    </citation>
    <scope>NUCLEOTIDE SEQUENCE</scope>
    <source>
        <strain evidence="9">ID-01-6.2a</strain>
    </source>
</reference>
<evidence type="ECO:0000256" key="5">
    <source>
        <dbReference type="ARBA" id="ARBA00022989"/>
    </source>
</evidence>
<dbReference type="GO" id="GO:0016780">
    <property type="term" value="F:phosphotransferase activity, for other substituted phosphate groups"/>
    <property type="evidence" value="ECO:0007669"/>
    <property type="project" value="TreeGrafter"/>
</dbReference>
<dbReference type="GO" id="GO:0016020">
    <property type="term" value="C:membrane"/>
    <property type="evidence" value="ECO:0007669"/>
    <property type="project" value="UniProtKB-SubCell"/>
</dbReference>
<evidence type="ECO:0000256" key="7">
    <source>
        <dbReference type="SAM" id="MobiDB-lite"/>
    </source>
</evidence>